<feature type="compositionally biased region" description="Basic and acidic residues" evidence="1">
    <location>
        <begin position="35"/>
        <end position="49"/>
    </location>
</feature>
<comment type="caution">
    <text evidence="3">The sequence shown here is derived from an EMBL/GenBank/DDBJ whole genome shotgun (WGS) entry which is preliminary data.</text>
</comment>
<accession>A0A9P4T2H2</accession>
<evidence type="ECO:0000256" key="2">
    <source>
        <dbReference type="SAM" id="SignalP"/>
    </source>
</evidence>
<dbReference type="EMBL" id="SWKU01000069">
    <property type="protein sequence ID" value="KAF2992913.1"/>
    <property type="molecule type" value="Genomic_DNA"/>
</dbReference>
<dbReference type="AlphaFoldDB" id="A0A9P4T2H2"/>
<feature type="signal peptide" evidence="2">
    <location>
        <begin position="1"/>
        <end position="17"/>
    </location>
</feature>
<protein>
    <submittedName>
        <fullName evidence="3">Uncharacterized protein</fullName>
    </submittedName>
</protein>
<name>A0A9P4T2H2_CURKU</name>
<gene>
    <name evidence="3" type="ORF">E8E13_000667</name>
</gene>
<feature type="region of interest" description="Disordered" evidence="1">
    <location>
        <begin position="35"/>
        <end position="107"/>
    </location>
</feature>
<evidence type="ECO:0000313" key="4">
    <source>
        <dbReference type="Proteomes" id="UP000801428"/>
    </source>
</evidence>
<evidence type="ECO:0000256" key="1">
    <source>
        <dbReference type="SAM" id="MobiDB-lite"/>
    </source>
</evidence>
<feature type="chain" id="PRO_5040208237" evidence="2">
    <location>
        <begin position="18"/>
        <end position="180"/>
    </location>
</feature>
<reference evidence="3" key="1">
    <citation type="submission" date="2019-04" db="EMBL/GenBank/DDBJ databases">
        <title>Sequencing of skin fungus with MAO and IRED activity.</title>
        <authorList>
            <person name="Marsaioli A.J."/>
            <person name="Bonatto J.M.C."/>
            <person name="Reis Junior O."/>
        </authorList>
    </citation>
    <scope>NUCLEOTIDE SEQUENCE</scope>
    <source>
        <strain evidence="3">30M1</strain>
    </source>
</reference>
<keyword evidence="2" id="KW-0732">Signal</keyword>
<sequence>MSCTITGLALNAGTTIAALHVPCFLLVTARRDAAKPVTPSKRDAFEIGRGEAQQHLQTSGSYSDARRGGFDEPSTPSRSSRVLRSEGSKKKKRKSQKEDEEEVSVTDVTHLVRHNLVRPNRPVCSFQSRIEASRCANPSAPAIAPLTNDELSLNMVAHACGRVVDASPSALSEEAAVAPL</sequence>
<dbReference type="Proteomes" id="UP000801428">
    <property type="component" value="Unassembled WGS sequence"/>
</dbReference>
<feature type="non-terminal residue" evidence="3">
    <location>
        <position position="180"/>
    </location>
</feature>
<proteinExistence type="predicted"/>
<evidence type="ECO:0000313" key="3">
    <source>
        <dbReference type="EMBL" id="KAF2992913.1"/>
    </source>
</evidence>
<keyword evidence="4" id="KW-1185">Reference proteome</keyword>
<organism evidence="3 4">
    <name type="scientific">Curvularia kusanoi</name>
    <name type="common">Cochliobolus kusanoi</name>
    <dbReference type="NCBI Taxonomy" id="90978"/>
    <lineage>
        <taxon>Eukaryota</taxon>
        <taxon>Fungi</taxon>
        <taxon>Dikarya</taxon>
        <taxon>Ascomycota</taxon>
        <taxon>Pezizomycotina</taxon>
        <taxon>Dothideomycetes</taxon>
        <taxon>Pleosporomycetidae</taxon>
        <taxon>Pleosporales</taxon>
        <taxon>Pleosporineae</taxon>
        <taxon>Pleosporaceae</taxon>
        <taxon>Curvularia</taxon>
    </lineage>
</organism>